<feature type="compositionally biased region" description="Low complexity" evidence="1">
    <location>
        <begin position="258"/>
        <end position="267"/>
    </location>
</feature>
<feature type="compositionally biased region" description="Low complexity" evidence="1">
    <location>
        <begin position="88"/>
        <end position="103"/>
    </location>
</feature>
<keyword evidence="3" id="KW-1185">Reference proteome</keyword>
<protein>
    <submittedName>
        <fullName evidence="2">Uncharacterized protein</fullName>
    </submittedName>
</protein>
<dbReference type="RefSeq" id="WP_146439173.1">
    <property type="nucleotide sequence ID" value="NZ_SJPL01000001.1"/>
</dbReference>
<feature type="compositionally biased region" description="Low complexity" evidence="1">
    <location>
        <begin position="159"/>
        <end position="179"/>
    </location>
</feature>
<feature type="compositionally biased region" description="Basic and acidic residues" evidence="1">
    <location>
        <begin position="124"/>
        <end position="138"/>
    </location>
</feature>
<comment type="caution">
    <text evidence="2">The sequence shown here is derived from an EMBL/GenBank/DDBJ whole genome shotgun (WGS) entry which is preliminary data.</text>
</comment>
<evidence type="ECO:0000313" key="3">
    <source>
        <dbReference type="Proteomes" id="UP000317238"/>
    </source>
</evidence>
<dbReference type="EMBL" id="SJPL01000001">
    <property type="protein sequence ID" value="TWT70096.1"/>
    <property type="molecule type" value="Genomic_DNA"/>
</dbReference>
<feature type="compositionally biased region" description="Low complexity" evidence="1">
    <location>
        <begin position="55"/>
        <end position="71"/>
    </location>
</feature>
<feature type="region of interest" description="Disordered" evidence="1">
    <location>
        <begin position="43"/>
        <end position="270"/>
    </location>
</feature>
<feature type="compositionally biased region" description="Basic and acidic residues" evidence="1">
    <location>
        <begin position="234"/>
        <end position="257"/>
    </location>
</feature>
<organism evidence="2 3">
    <name type="scientific">Crateriforma conspicua</name>
    <dbReference type="NCBI Taxonomy" id="2527996"/>
    <lineage>
        <taxon>Bacteria</taxon>
        <taxon>Pseudomonadati</taxon>
        <taxon>Planctomycetota</taxon>
        <taxon>Planctomycetia</taxon>
        <taxon>Planctomycetales</taxon>
        <taxon>Planctomycetaceae</taxon>
        <taxon>Crateriforma</taxon>
    </lineage>
</organism>
<dbReference type="AlphaFoldDB" id="A0A5C5Y2X1"/>
<dbReference type="PROSITE" id="PS51257">
    <property type="entry name" value="PROKAR_LIPOPROTEIN"/>
    <property type="match status" value="1"/>
</dbReference>
<evidence type="ECO:0000256" key="1">
    <source>
        <dbReference type="SAM" id="MobiDB-lite"/>
    </source>
</evidence>
<reference evidence="2 3" key="1">
    <citation type="submission" date="2019-02" db="EMBL/GenBank/DDBJ databases">
        <title>Deep-cultivation of Planctomycetes and their phenomic and genomic characterization uncovers novel biology.</title>
        <authorList>
            <person name="Wiegand S."/>
            <person name="Jogler M."/>
            <person name="Boedeker C."/>
            <person name="Pinto D."/>
            <person name="Vollmers J."/>
            <person name="Rivas-Marin E."/>
            <person name="Kohn T."/>
            <person name="Peeters S.H."/>
            <person name="Heuer A."/>
            <person name="Rast P."/>
            <person name="Oberbeckmann S."/>
            <person name="Bunk B."/>
            <person name="Jeske O."/>
            <person name="Meyerdierks A."/>
            <person name="Storesund J.E."/>
            <person name="Kallscheuer N."/>
            <person name="Luecker S."/>
            <person name="Lage O.M."/>
            <person name="Pohl T."/>
            <person name="Merkel B.J."/>
            <person name="Hornburger P."/>
            <person name="Mueller R.-W."/>
            <person name="Bruemmer F."/>
            <person name="Labrenz M."/>
            <person name="Spormann A.M."/>
            <person name="Op Den Camp H."/>
            <person name="Overmann J."/>
            <person name="Amann R."/>
            <person name="Jetten M.S.M."/>
            <person name="Mascher T."/>
            <person name="Medema M.H."/>
            <person name="Devos D.P."/>
            <person name="Kaster A.-K."/>
            <person name="Ovreas L."/>
            <person name="Rohde M."/>
            <person name="Galperin M.Y."/>
            <person name="Jogler C."/>
        </authorList>
    </citation>
    <scope>NUCLEOTIDE SEQUENCE [LARGE SCALE GENOMIC DNA]</scope>
    <source>
        <strain evidence="2 3">Pan14r</strain>
    </source>
</reference>
<dbReference type="Proteomes" id="UP000317238">
    <property type="component" value="Unassembled WGS sequence"/>
</dbReference>
<dbReference type="OrthoDB" id="291778at2"/>
<sequence length="661" mass="70398">MHARPTTNHLHWCLILIVVVLSGCRGTRPLGGWVQVKAEPTGDLPAIEPPPQRLAKAAGAAAATAAEAPGASQNRLASANMAEPPMKTASVTTASPASPTGAAEQSVAPQSTTELANKAPSGTRRTERLLYQKPERPQSKVSAAKPAPAPTGEAESGQPPAEQVAAATATPTTPDAKTPSESTATSMRLSDQIVEDLTQGDAQKKVAATAKVSGESTAESSPESGDDSVATQTTDDRSSKVAAAEKAENADDQKAAEAENALDAFANSPPEIQQQALRHLITLAVRDANRTSQPASIDDLLLQAMSDPVDLPEPRRTPSPMQTTRIVSPGTQAAATMVVQSPPQADNTAPKPDPVVAPESLVKVENAPASSATASVQPVGSVDDKDSVDSVELAVVSQPMPEPAKKSGNPADSVQSAVAQVSNALLSDDALYDMLIRRLGQAADDETEAQKHRREIITRHLMVLAGKPDAAVEGIEGLTREEQEYLRHQLMGLWTIIDPAGHPVPSRRFHSALPQMREGIKHLAASTDSLEVKSMAFCTAVDWYGQYKEFDEAVFKPEADVILYCEVDNFTAKQVGEGYETHLQGSYTIYNADNRKVLSQLLPADKQVSRNYLRDYFIAYGMKIPTALTAGKYRLELTMEDLNGKKYGQSSIDFEVKASKP</sequence>
<feature type="compositionally biased region" description="Polar residues" evidence="1">
    <location>
        <begin position="180"/>
        <end position="189"/>
    </location>
</feature>
<feature type="compositionally biased region" description="Polar residues" evidence="1">
    <location>
        <begin position="214"/>
        <end position="233"/>
    </location>
</feature>
<evidence type="ECO:0000313" key="2">
    <source>
        <dbReference type="EMBL" id="TWT70096.1"/>
    </source>
</evidence>
<proteinExistence type="predicted"/>
<accession>A0A5C5Y2X1</accession>
<gene>
    <name evidence="2" type="ORF">Pan14r_23960</name>
</gene>
<name>A0A5C5Y2X1_9PLAN</name>